<evidence type="ECO:0000256" key="1">
    <source>
        <dbReference type="SAM" id="Coils"/>
    </source>
</evidence>
<dbReference type="OrthoDB" id="3235454at2759"/>
<feature type="coiled-coil region" evidence="1">
    <location>
        <begin position="51"/>
        <end position="132"/>
    </location>
</feature>
<organism evidence="2">
    <name type="scientific">Psilocybe cubensis</name>
    <name type="common">Psychedelic mushroom</name>
    <name type="synonym">Stropharia cubensis</name>
    <dbReference type="NCBI Taxonomy" id="181762"/>
    <lineage>
        <taxon>Eukaryota</taxon>
        <taxon>Fungi</taxon>
        <taxon>Dikarya</taxon>
        <taxon>Basidiomycota</taxon>
        <taxon>Agaricomycotina</taxon>
        <taxon>Agaricomycetes</taxon>
        <taxon>Agaricomycetidae</taxon>
        <taxon>Agaricales</taxon>
        <taxon>Agaricineae</taxon>
        <taxon>Strophariaceae</taxon>
        <taxon>Psilocybe</taxon>
    </lineage>
</organism>
<name>A0A8H7XT62_PSICU</name>
<gene>
    <name evidence="2" type="ORF">JR316_009906</name>
</gene>
<sequence>MANRRGRPKKILVDDKAEEDFDFALSQESEEQRTSALLEAVQKQYTADLEKKRARREKAFLDRAEKELNKETAETAKIVQDAMNELEELYSKFLLDYAAKEDKIRKLWSYIQKEEENLINLLEKRAKEDQEVVQKASVGQLSGLSKIRIACNASQMAIDRFRNPGQETLNRKNRS</sequence>
<dbReference type="EMBL" id="JAFIQS010000010">
    <property type="protein sequence ID" value="KAG5165210.1"/>
    <property type="molecule type" value="Genomic_DNA"/>
</dbReference>
<evidence type="ECO:0000313" key="2">
    <source>
        <dbReference type="EMBL" id="KAG5165210.1"/>
    </source>
</evidence>
<dbReference type="AlphaFoldDB" id="A0A8H7XT62"/>
<accession>A0A8H7XT62</accession>
<comment type="caution">
    <text evidence="2">The sequence shown here is derived from an EMBL/GenBank/DDBJ whole genome shotgun (WGS) entry which is preliminary data.</text>
</comment>
<keyword evidence="1" id="KW-0175">Coiled coil</keyword>
<proteinExistence type="predicted"/>
<reference evidence="2" key="1">
    <citation type="submission" date="2021-02" db="EMBL/GenBank/DDBJ databases">
        <title>Psilocybe cubensis genome.</title>
        <authorList>
            <person name="Mckernan K.J."/>
            <person name="Crawford S."/>
            <person name="Trippe A."/>
            <person name="Kane L.T."/>
            <person name="Mclaughlin S."/>
        </authorList>
    </citation>
    <scope>NUCLEOTIDE SEQUENCE [LARGE SCALE GENOMIC DNA]</scope>
    <source>
        <strain evidence="2">MGC-MH-2018</strain>
    </source>
</reference>
<protein>
    <submittedName>
        <fullName evidence="2">Uncharacterized protein</fullName>
    </submittedName>
</protein>